<feature type="domain" description="DC1" evidence="2">
    <location>
        <begin position="271"/>
        <end position="313"/>
    </location>
</feature>
<dbReference type="Pfam" id="PF03107">
    <property type="entry name" value="C1_2"/>
    <property type="match status" value="6"/>
</dbReference>
<dbReference type="InterPro" id="IPR046349">
    <property type="entry name" value="C1-like_sf"/>
</dbReference>
<feature type="domain" description="DC1" evidence="2">
    <location>
        <begin position="521"/>
        <end position="569"/>
    </location>
</feature>
<evidence type="ECO:0000259" key="2">
    <source>
        <dbReference type="Pfam" id="PF03107"/>
    </source>
</evidence>
<dbReference type="InterPro" id="IPR004146">
    <property type="entry name" value="DC1"/>
</dbReference>
<organism evidence="3">
    <name type="scientific">Fagus sylvatica</name>
    <name type="common">Beechnut</name>
    <dbReference type="NCBI Taxonomy" id="28930"/>
    <lineage>
        <taxon>Eukaryota</taxon>
        <taxon>Viridiplantae</taxon>
        <taxon>Streptophyta</taxon>
        <taxon>Embryophyta</taxon>
        <taxon>Tracheophyta</taxon>
        <taxon>Spermatophyta</taxon>
        <taxon>Magnoliopsida</taxon>
        <taxon>eudicotyledons</taxon>
        <taxon>Gunneridae</taxon>
        <taxon>Pentapetalae</taxon>
        <taxon>rosids</taxon>
        <taxon>fabids</taxon>
        <taxon>Fagales</taxon>
        <taxon>Fagaceae</taxon>
        <taxon>Fagus</taxon>
    </lineage>
</organism>
<sequence>MRPLEPVELTLRCSGKRRVGTDCHWVIRDRAGESSSGVVLDGPVRVRDRFPQPYVESQVPFYAGLAVGKYLWSNSTAEDRDLHYGMMLKWVQDQPYLKRSNGWGEVRSVKVHGKLYLLVAFICQEVTEECILLKSTEKMSLRYYPDRQKKLQYFIHEHPLFYCKVLLNLGSFICNGCGEGIQDSCYGCKDCNFHFLLHESCVEQLSHEYLQHPIDSKHPLILHKTPPYDKGTCTCNFCGDPCKGFVYHCPHCKFDIDIKCALLPLTIKSEAHDHSLTLFRKLITFTCDICGKEGKRMPYLCGGICGFVAHHNCTSFPSIVKHIRHNHPLNLTYSLKTTDHSEYRLCQLCVKKVDIKYGIYYCSSCDYVAHLVCATNKEGRDERFMGRESKDKDPVMNDEDLGLDELCYIVTKTKVGEDKVEIPIEIKHLFHEHDLELTDKNYPVKSDTHFTNTPSPYTHGDLLSDMLTHVGHEHPLILSSTTNAEECSACKSESKIFRCTKCEFTLDFGCATLPLTIEYKQHEHPFTLRYTAEDDSSEYYCDICEEERDSKLWFYYCEECSYPAHPKCIFGKYGDEGDLRNVKLGSTYTSTVHQHLLTLVDKTKDLPPCHKCGIPCYEWFFECATCNFSFHYLCV</sequence>
<dbReference type="AlphaFoldDB" id="A0A2N9H857"/>
<reference evidence="3" key="1">
    <citation type="submission" date="2018-02" db="EMBL/GenBank/DDBJ databases">
        <authorList>
            <person name="Cohen D.B."/>
            <person name="Kent A.D."/>
        </authorList>
    </citation>
    <scope>NUCLEOTIDE SEQUENCE</scope>
</reference>
<dbReference type="EMBL" id="OIVN01002987">
    <property type="protein sequence ID" value="SPD07953.1"/>
    <property type="molecule type" value="Genomic_DNA"/>
</dbReference>
<accession>A0A2N9H857</accession>
<dbReference type="SUPFAM" id="SSF57889">
    <property type="entry name" value="Cysteine-rich domain"/>
    <property type="match status" value="4"/>
</dbReference>
<evidence type="ECO:0000256" key="1">
    <source>
        <dbReference type="ARBA" id="ARBA00022737"/>
    </source>
</evidence>
<feature type="domain" description="DC1" evidence="2">
    <location>
        <begin position="472"/>
        <end position="511"/>
    </location>
</feature>
<proteinExistence type="predicted"/>
<evidence type="ECO:0000313" key="3">
    <source>
        <dbReference type="EMBL" id="SPD07953.1"/>
    </source>
</evidence>
<dbReference type="PANTHER" id="PTHR32410">
    <property type="entry name" value="CYSTEINE/HISTIDINE-RICH C1 DOMAIN FAMILY PROTEIN"/>
    <property type="match status" value="1"/>
</dbReference>
<keyword evidence="1" id="KW-0677">Repeat</keyword>
<name>A0A2N9H857_FAGSY</name>
<feature type="domain" description="DC1" evidence="2">
    <location>
        <begin position="155"/>
        <end position="202"/>
    </location>
</feature>
<dbReference type="InterPro" id="IPR053192">
    <property type="entry name" value="Vacuole_Formation_Reg"/>
</dbReference>
<dbReference type="PANTHER" id="PTHR32410:SF163">
    <property type="entry name" value="DC1 DOMAIN-CONTAINING PROTEIN"/>
    <property type="match status" value="1"/>
</dbReference>
<feature type="domain" description="DC1" evidence="2">
    <location>
        <begin position="217"/>
        <end position="261"/>
    </location>
</feature>
<protein>
    <recommendedName>
        <fullName evidence="2">DC1 domain-containing protein</fullName>
    </recommendedName>
</protein>
<feature type="domain" description="DC1" evidence="2">
    <location>
        <begin position="324"/>
        <end position="374"/>
    </location>
</feature>
<gene>
    <name evidence="3" type="ORF">FSB_LOCUS35835</name>
</gene>